<dbReference type="Pfam" id="PF05444">
    <property type="entry name" value="DUF753"/>
    <property type="match status" value="3"/>
</dbReference>
<dbReference type="InterPro" id="IPR008472">
    <property type="entry name" value="DUF753"/>
</dbReference>
<dbReference type="AlphaFoldDB" id="A0A336MP54"/>
<dbReference type="VEuPathDB" id="VectorBase:CSON002700"/>
<protein>
    <submittedName>
        <fullName evidence="3">CSON002700 protein</fullName>
    </submittedName>
</protein>
<dbReference type="EMBL" id="UFQS01001452">
    <property type="protein sequence ID" value="SSX10935.1"/>
    <property type="molecule type" value="Genomic_DNA"/>
</dbReference>
<feature type="domain" description="DUF753" evidence="1">
    <location>
        <begin position="319"/>
        <end position="394"/>
    </location>
</feature>
<reference evidence="3" key="2">
    <citation type="submission" date="2018-07" db="EMBL/GenBank/DDBJ databases">
        <authorList>
            <person name="Quirk P.G."/>
            <person name="Krulwich T.A."/>
        </authorList>
    </citation>
    <scope>NUCLEOTIDE SEQUENCE</scope>
</reference>
<name>A0A336MP54_CULSO</name>
<evidence type="ECO:0000313" key="2">
    <source>
        <dbReference type="EMBL" id="SSX10935.1"/>
    </source>
</evidence>
<feature type="domain" description="DUF753" evidence="1">
    <location>
        <begin position="234"/>
        <end position="309"/>
    </location>
</feature>
<accession>A0A336MP54</accession>
<evidence type="ECO:0000259" key="1">
    <source>
        <dbReference type="Pfam" id="PF05444"/>
    </source>
</evidence>
<dbReference type="PANTHER" id="PTHR21721">
    <property type="entry name" value="GH09876P-RELATED"/>
    <property type="match status" value="1"/>
</dbReference>
<evidence type="ECO:0000313" key="3">
    <source>
        <dbReference type="EMBL" id="SSX30613.1"/>
    </source>
</evidence>
<dbReference type="EMBL" id="UFQT01001452">
    <property type="protein sequence ID" value="SSX30613.1"/>
    <property type="molecule type" value="Genomic_DNA"/>
</dbReference>
<reference evidence="2" key="1">
    <citation type="submission" date="2018-04" db="EMBL/GenBank/DDBJ databases">
        <authorList>
            <person name="Go L.Y."/>
            <person name="Mitchell J.A."/>
        </authorList>
    </citation>
    <scope>NUCLEOTIDE SEQUENCE</scope>
    <source>
        <tissue evidence="2">Whole organism</tissue>
    </source>
</reference>
<proteinExistence type="predicted"/>
<gene>
    <name evidence="3" type="primary">CSON002700</name>
</gene>
<organism evidence="3">
    <name type="scientific">Culicoides sonorensis</name>
    <name type="common">Biting midge</name>
    <dbReference type="NCBI Taxonomy" id="179676"/>
    <lineage>
        <taxon>Eukaryota</taxon>
        <taxon>Metazoa</taxon>
        <taxon>Ecdysozoa</taxon>
        <taxon>Arthropoda</taxon>
        <taxon>Hexapoda</taxon>
        <taxon>Insecta</taxon>
        <taxon>Pterygota</taxon>
        <taxon>Neoptera</taxon>
        <taxon>Endopterygota</taxon>
        <taxon>Diptera</taxon>
        <taxon>Nematocera</taxon>
        <taxon>Chironomoidea</taxon>
        <taxon>Ceratopogonidae</taxon>
        <taxon>Ceratopogoninae</taxon>
        <taxon>Culicoides</taxon>
        <taxon>Monoculicoides</taxon>
    </lineage>
</organism>
<dbReference type="OMA" id="ICEATEC"/>
<sequence length="594" mass="67203">MKVELCEGYFCNNQIFPENRMQCYQCEEGCQKIDPENHKIKPCVNYKENDECFVIALDSNTTYRGCTSDVNTLGIETCNDQNYSKYCLKNKFNDQDSIDNSFSCMTCERKIPEGLDIINGNCYDNKKVSSCGPVLLGREPDKCFTIMEPELIQRGCLSLGNNMQDCNEAGDNCNICSQSVCNNEIYRDNNGIKNVSRGCLHTIPNEILKNECASNSTNCKICEATECNKKVNFQECIECDSNTNENCATLSDVSKLPLVRCKNYHDKCYARLYKDDTNHLNTIRGCASEDFICPLNDTNCLTCDSNNCNNGVVPISRVQCFHCDENVNPDCSFMSEKLPPLHYCVKYDDVKGDQCYTKLDLNKKIIRGCISDLKSQTECDKNGKCLKCNYDGCNRQLKFSKPSLFCVNCESNFNRNNSCLWGQHTSSAELCKNTVEFGTTEECFSMTSQTGHVKRGCLHDNPQICDQNTCKKCTTSGCNQENVIKQSCVTCNSTTDPSCDGKTKIQAKTCSKELQLFEERWCYTYRDLRDNSIHRGCFSELSDEIKRICLNNENRNCDICEPEGCNNKIPPNSSSQLKFSVLFVIILSILILKL</sequence>
<feature type="domain" description="DUF753" evidence="1">
    <location>
        <begin position="486"/>
        <end position="566"/>
    </location>
</feature>